<evidence type="ECO:0000313" key="3">
    <source>
        <dbReference type="Proteomes" id="UP000249782"/>
    </source>
</evidence>
<reference evidence="2 3" key="1">
    <citation type="submission" date="2018-06" db="EMBL/GenBank/DDBJ databases">
        <title>Draft genome sequence of hyperthermophilic methanogen Methanothermobacter tenebrarum sp. MCM-B 1447.</title>
        <authorList>
            <person name="Pore S.D."/>
            <person name="Dagar S."/>
            <person name="Dhakephalkar P.K."/>
        </authorList>
    </citation>
    <scope>NUCLEOTIDE SEQUENCE [LARGE SCALE GENOMIC DNA]</scope>
    <source>
        <strain evidence="2 3">MCM B 1447</strain>
    </source>
</reference>
<name>A0A328PAE4_9EURY</name>
<protein>
    <submittedName>
        <fullName evidence="2">Uncharacterized protein</fullName>
    </submittedName>
</protein>
<proteinExistence type="predicted"/>
<dbReference type="EMBL" id="QLOE01000001">
    <property type="protein sequence ID" value="RAO79718.1"/>
    <property type="molecule type" value="Genomic_DNA"/>
</dbReference>
<comment type="caution">
    <text evidence="2">The sequence shown here is derived from an EMBL/GenBank/DDBJ whole genome shotgun (WGS) entry which is preliminary data.</text>
</comment>
<evidence type="ECO:0000256" key="1">
    <source>
        <dbReference type="SAM" id="Phobius"/>
    </source>
</evidence>
<gene>
    <name evidence="2" type="ORF">DPC56_00020</name>
</gene>
<feature type="transmembrane region" description="Helical" evidence="1">
    <location>
        <begin position="248"/>
        <end position="267"/>
    </location>
</feature>
<keyword evidence="3" id="KW-1185">Reference proteome</keyword>
<keyword evidence="1" id="KW-1133">Transmembrane helix</keyword>
<keyword evidence="1" id="KW-0812">Transmembrane</keyword>
<sequence length="269" mass="30476">MAYLGDNHDIISYRRDAKYPADIIIEKTNFSGHEAIHQYKEDGGYFTHLIITKEDWIIGIGGKDDSSINKRLEKLGSEIVSKKGIGKEDLEEANSILKENQWGFFIIKSPSEKVGLTAYDKRIEANTIEMFKINKGEYVKVTNNPNYCERGNFKEFDPDPLKAILKIAATDPYGLHRRDITLYEYNQGEVKVWASFDGGRLLEGATGSPDDIKFLGHEISSEEIPNVPNKKFLGNETLIQEKPKRLSITPIISMAIIVTLILIFIAYKD</sequence>
<keyword evidence="1" id="KW-0472">Membrane</keyword>
<dbReference type="Proteomes" id="UP000249782">
    <property type="component" value="Unassembled WGS sequence"/>
</dbReference>
<organism evidence="2 3">
    <name type="scientific">Methanothermobacter tenebrarum</name>
    <dbReference type="NCBI Taxonomy" id="680118"/>
    <lineage>
        <taxon>Archaea</taxon>
        <taxon>Methanobacteriati</taxon>
        <taxon>Methanobacteriota</taxon>
        <taxon>Methanomada group</taxon>
        <taxon>Methanobacteria</taxon>
        <taxon>Methanobacteriales</taxon>
        <taxon>Methanobacteriaceae</taxon>
        <taxon>Methanothermobacter</taxon>
    </lineage>
</organism>
<dbReference type="AlphaFoldDB" id="A0A328PAE4"/>
<evidence type="ECO:0000313" key="2">
    <source>
        <dbReference type="EMBL" id="RAO79718.1"/>
    </source>
</evidence>
<accession>A0A328PAE4</accession>